<feature type="compositionally biased region" description="Low complexity" evidence="1">
    <location>
        <begin position="94"/>
        <end position="104"/>
    </location>
</feature>
<name>A0A6G1IAE6_9PEZI</name>
<gene>
    <name evidence="2" type="ORF">EJ06DRAFT_545645</name>
</gene>
<feature type="compositionally biased region" description="Low complexity" evidence="1">
    <location>
        <begin position="295"/>
        <end position="308"/>
    </location>
</feature>
<feature type="compositionally biased region" description="Low complexity" evidence="1">
    <location>
        <begin position="133"/>
        <end position="157"/>
    </location>
</feature>
<dbReference type="Proteomes" id="UP000799640">
    <property type="component" value="Unassembled WGS sequence"/>
</dbReference>
<reference evidence="2" key="1">
    <citation type="journal article" date="2020" name="Stud. Mycol.">
        <title>101 Dothideomycetes genomes: a test case for predicting lifestyles and emergence of pathogens.</title>
        <authorList>
            <person name="Haridas S."/>
            <person name="Albert R."/>
            <person name="Binder M."/>
            <person name="Bloem J."/>
            <person name="Labutti K."/>
            <person name="Salamov A."/>
            <person name="Andreopoulos B."/>
            <person name="Baker S."/>
            <person name="Barry K."/>
            <person name="Bills G."/>
            <person name="Bluhm B."/>
            <person name="Cannon C."/>
            <person name="Castanera R."/>
            <person name="Culley D."/>
            <person name="Daum C."/>
            <person name="Ezra D."/>
            <person name="Gonzalez J."/>
            <person name="Henrissat B."/>
            <person name="Kuo A."/>
            <person name="Liang C."/>
            <person name="Lipzen A."/>
            <person name="Lutzoni F."/>
            <person name="Magnuson J."/>
            <person name="Mondo S."/>
            <person name="Nolan M."/>
            <person name="Ohm R."/>
            <person name="Pangilinan J."/>
            <person name="Park H.-J."/>
            <person name="Ramirez L."/>
            <person name="Alfaro M."/>
            <person name="Sun H."/>
            <person name="Tritt A."/>
            <person name="Yoshinaga Y."/>
            <person name="Zwiers L.-H."/>
            <person name="Turgeon B."/>
            <person name="Goodwin S."/>
            <person name="Spatafora J."/>
            <person name="Crous P."/>
            <person name="Grigoriev I."/>
        </authorList>
    </citation>
    <scope>NUCLEOTIDE SEQUENCE</scope>
    <source>
        <strain evidence="2">CBS 262.69</strain>
    </source>
</reference>
<protein>
    <submittedName>
        <fullName evidence="2">Uncharacterized protein</fullName>
    </submittedName>
</protein>
<accession>A0A6G1IAE6</accession>
<proteinExistence type="predicted"/>
<feature type="compositionally biased region" description="Low complexity" evidence="1">
    <location>
        <begin position="273"/>
        <end position="285"/>
    </location>
</feature>
<evidence type="ECO:0000313" key="3">
    <source>
        <dbReference type="Proteomes" id="UP000799640"/>
    </source>
</evidence>
<evidence type="ECO:0000313" key="2">
    <source>
        <dbReference type="EMBL" id="KAF2405039.1"/>
    </source>
</evidence>
<sequence length="413" mass="43736">MPSPTTPSASTPPGSSSLRDRRTHLPPSIERTIASDFPDRDRKYTHFAISPLSPKVLSLRPQPSTSADVPPTPTAGRKPVMLDAFLADLPIAPSPSAAATPTSARDLGWTSRWAERDGPIDPATSPILRALGSFSSRSAAASPSTTSTTFSSLASALPTPPPRSRTRISSRTPSAASSRSSSRSSLHSARSRTPSPARRASATSTLSSLSSALSSPPKSRPAPLSSLQSRDVPDGPQTAIPLTARPPPQRAHTVPVPAPRGTHALGALDTSVGAARLRALRSSSRGRAEEDDDPTPTAARPTPRLGSRSRSRGGESEEEEGARARWGDDRRVVDERERNASRARVRFAARADVRVMESPATAGSTEKIYVPMLGASELRDPPQFFVQRPPITGNQHQPTATIGTLQSSCFSML</sequence>
<organism evidence="2 3">
    <name type="scientific">Trichodelitschia bisporula</name>
    <dbReference type="NCBI Taxonomy" id="703511"/>
    <lineage>
        <taxon>Eukaryota</taxon>
        <taxon>Fungi</taxon>
        <taxon>Dikarya</taxon>
        <taxon>Ascomycota</taxon>
        <taxon>Pezizomycotina</taxon>
        <taxon>Dothideomycetes</taxon>
        <taxon>Dothideomycetes incertae sedis</taxon>
        <taxon>Phaeotrichales</taxon>
        <taxon>Phaeotrichaceae</taxon>
        <taxon>Trichodelitschia</taxon>
    </lineage>
</organism>
<dbReference type="EMBL" id="ML996687">
    <property type="protein sequence ID" value="KAF2405039.1"/>
    <property type="molecule type" value="Genomic_DNA"/>
</dbReference>
<feature type="compositionally biased region" description="Low complexity" evidence="1">
    <location>
        <begin position="167"/>
        <end position="227"/>
    </location>
</feature>
<evidence type="ECO:0000256" key="1">
    <source>
        <dbReference type="SAM" id="MobiDB-lite"/>
    </source>
</evidence>
<feature type="region of interest" description="Disordered" evidence="1">
    <location>
        <begin position="1"/>
        <end position="37"/>
    </location>
</feature>
<keyword evidence="3" id="KW-1185">Reference proteome</keyword>
<feature type="compositionally biased region" description="Low complexity" evidence="1">
    <location>
        <begin position="1"/>
        <end position="17"/>
    </location>
</feature>
<feature type="region of interest" description="Disordered" evidence="1">
    <location>
        <begin position="92"/>
        <end position="326"/>
    </location>
</feature>
<feature type="region of interest" description="Disordered" evidence="1">
    <location>
        <begin position="55"/>
        <end position="76"/>
    </location>
</feature>
<dbReference type="AlphaFoldDB" id="A0A6G1IAE6"/>